<feature type="domain" description="MARVEL" evidence="20">
    <location>
        <begin position="99"/>
        <end position="300"/>
    </location>
</feature>
<feature type="domain" description="OCEL" evidence="21">
    <location>
        <begin position="431"/>
        <end position="539"/>
    </location>
</feature>
<keyword evidence="11 17" id="KW-0175">Coiled coil</keyword>
<gene>
    <name evidence="22" type="primary">LOC100681791</name>
</gene>
<evidence type="ECO:0000259" key="21">
    <source>
        <dbReference type="PROSITE" id="PS51980"/>
    </source>
</evidence>
<dbReference type="GO" id="GO:0005886">
    <property type="term" value="C:plasma membrane"/>
    <property type="evidence" value="ECO:0007669"/>
    <property type="project" value="UniProtKB-SubCell"/>
</dbReference>
<evidence type="ECO:0000256" key="8">
    <source>
        <dbReference type="ARBA" id="ARBA00022692"/>
    </source>
</evidence>
<evidence type="ECO:0000256" key="6">
    <source>
        <dbReference type="ARBA" id="ARBA00022475"/>
    </source>
</evidence>
<dbReference type="PROSITE" id="PS51225">
    <property type="entry name" value="MARVEL"/>
    <property type="match status" value="1"/>
</dbReference>
<evidence type="ECO:0000256" key="13">
    <source>
        <dbReference type="ARBA" id="ARBA00023157"/>
    </source>
</evidence>
<evidence type="ECO:0000256" key="3">
    <source>
        <dbReference type="ARBA" id="ARBA00009171"/>
    </source>
</evidence>
<dbReference type="Gene3D" id="6.10.140.340">
    <property type="match status" value="1"/>
</dbReference>
<evidence type="ECO:0000256" key="9">
    <source>
        <dbReference type="ARBA" id="ARBA00022949"/>
    </source>
</evidence>
<dbReference type="GO" id="GO:0032968">
    <property type="term" value="P:positive regulation of transcription elongation by RNA polymerase II"/>
    <property type="evidence" value="ECO:0000318"/>
    <property type="project" value="GO_Central"/>
</dbReference>
<protein>
    <recommendedName>
        <fullName evidence="4">Occludin</fullName>
    </recommendedName>
</protein>
<reference evidence="22" key="3">
    <citation type="submission" date="2025-09" db="UniProtKB">
        <authorList>
            <consortium name="Ensembl"/>
        </authorList>
    </citation>
    <scope>IDENTIFICATION</scope>
    <source>
        <strain evidence="22">Glennie</strain>
    </source>
</reference>
<evidence type="ECO:0000256" key="10">
    <source>
        <dbReference type="ARBA" id="ARBA00022989"/>
    </source>
</evidence>
<dbReference type="PANTHER" id="PTHR23288">
    <property type="entry name" value="OCCLUDIN AND RNA POLYMERASE II ELONGATION FACTOR ELL"/>
    <property type="match status" value="1"/>
</dbReference>
<accession>A0A6I8P8Z8</accession>
<evidence type="ECO:0000256" key="7">
    <source>
        <dbReference type="ARBA" id="ARBA00022553"/>
    </source>
</evidence>
<dbReference type="GeneTree" id="ENSGT00940000165052"/>
<dbReference type="OMA" id="AFFAHKT"/>
<dbReference type="InterPro" id="IPR010844">
    <property type="entry name" value="Occludin_ELL"/>
</dbReference>
<evidence type="ECO:0000256" key="19">
    <source>
        <dbReference type="SAM" id="Phobius"/>
    </source>
</evidence>
<feature type="compositionally biased region" description="Polar residues" evidence="18">
    <location>
        <begin position="349"/>
        <end position="358"/>
    </location>
</feature>
<evidence type="ECO:0000256" key="1">
    <source>
        <dbReference type="ARBA" id="ARBA00004435"/>
    </source>
</evidence>
<evidence type="ECO:0000256" key="4">
    <source>
        <dbReference type="ARBA" id="ARBA00016772"/>
    </source>
</evidence>
<comment type="subunit">
    <text evidence="14">Interacts with TJP1/ZO1. Interacts with VAPA. Interacts with CLDN1, CLDN6, CLDN9, CLDN11, CLDN12 and CLDN17. Interacts with PLSCR1. Interacts with LSR, ILDR1 and ILDR2. Interacts with TJP2/ZO2.</text>
</comment>
<dbReference type="SUPFAM" id="SSF144292">
    <property type="entry name" value="occludin/ELL-like"/>
    <property type="match status" value="1"/>
</dbReference>
<dbReference type="PROSITE" id="PS51980">
    <property type="entry name" value="OCEL"/>
    <property type="match status" value="1"/>
</dbReference>
<reference evidence="22" key="2">
    <citation type="submission" date="2025-08" db="UniProtKB">
        <authorList>
            <consortium name="Ensembl"/>
        </authorList>
    </citation>
    <scope>IDENTIFICATION</scope>
    <source>
        <strain evidence="22">Glennie</strain>
    </source>
</reference>
<dbReference type="Proteomes" id="UP000002279">
    <property type="component" value="Chromosome X1"/>
</dbReference>
<dbReference type="InParanoid" id="A0A6I8P8Z8"/>
<evidence type="ECO:0000256" key="5">
    <source>
        <dbReference type="ARBA" id="ARBA00022427"/>
    </source>
</evidence>
<dbReference type="Pfam" id="PF01284">
    <property type="entry name" value="MARVEL"/>
    <property type="match status" value="1"/>
</dbReference>
<dbReference type="Bgee" id="ENSOANG00000040234">
    <property type="expression patterns" value="Expressed in endometrium and 6 other cell types or tissues"/>
</dbReference>
<dbReference type="Pfam" id="PF07303">
    <property type="entry name" value="Occludin_ELL"/>
    <property type="match status" value="1"/>
</dbReference>
<dbReference type="GO" id="GO:0005923">
    <property type="term" value="C:bicellular tight junction"/>
    <property type="evidence" value="ECO:0007669"/>
    <property type="project" value="UniProtKB-SubCell"/>
</dbReference>
<keyword evidence="12 15" id="KW-0472">Membrane</keyword>
<dbReference type="GO" id="GO:0000987">
    <property type="term" value="F:cis-regulatory region sequence-specific DNA binding"/>
    <property type="evidence" value="ECO:0000318"/>
    <property type="project" value="GO_Central"/>
</dbReference>
<name>A0A6I8P8Z8_ORNAN</name>
<evidence type="ECO:0000256" key="18">
    <source>
        <dbReference type="SAM" id="MobiDB-lite"/>
    </source>
</evidence>
<reference evidence="22 23" key="1">
    <citation type="journal article" date="2008" name="Nature">
        <title>Genome analysis of the platypus reveals unique signatures of evolution.</title>
        <authorList>
            <person name="Warren W.C."/>
            <person name="Hillier L.W."/>
            <person name="Marshall Graves J.A."/>
            <person name="Birney E."/>
            <person name="Ponting C.P."/>
            <person name="Grutzner F."/>
            <person name="Belov K."/>
            <person name="Miller W."/>
            <person name="Clarke L."/>
            <person name="Chinwalla A.T."/>
            <person name="Yang S.P."/>
            <person name="Heger A."/>
            <person name="Locke D.P."/>
            <person name="Miethke P."/>
            <person name="Waters P.D."/>
            <person name="Veyrunes F."/>
            <person name="Fulton L."/>
            <person name="Fulton B."/>
            <person name="Graves T."/>
            <person name="Wallis J."/>
            <person name="Puente X.S."/>
            <person name="Lopez-Otin C."/>
            <person name="Ordonez G.R."/>
            <person name="Eichler E.E."/>
            <person name="Chen L."/>
            <person name="Cheng Z."/>
            <person name="Deakin J.E."/>
            <person name="Alsop A."/>
            <person name="Thompson K."/>
            <person name="Kirby P."/>
            <person name="Papenfuss A.T."/>
            <person name="Wakefield M.J."/>
            <person name="Olender T."/>
            <person name="Lancet D."/>
            <person name="Huttley G.A."/>
            <person name="Smit A.F."/>
            <person name="Pask A."/>
            <person name="Temple-Smith P."/>
            <person name="Batzer M.A."/>
            <person name="Walker J.A."/>
            <person name="Konkel M.K."/>
            <person name="Harris R.S."/>
            <person name="Whittington C.M."/>
            <person name="Wong E.S."/>
            <person name="Gemmell N.J."/>
            <person name="Buschiazzo E."/>
            <person name="Vargas Jentzsch I.M."/>
            <person name="Merkel A."/>
            <person name="Schmitz J."/>
            <person name="Zemann A."/>
            <person name="Churakov G."/>
            <person name="Kriegs J.O."/>
            <person name="Brosius J."/>
            <person name="Murchison E.P."/>
            <person name="Sachidanandam R."/>
            <person name="Smith C."/>
            <person name="Hannon G.J."/>
            <person name="Tsend-Ayush E."/>
            <person name="McMillan D."/>
            <person name="Attenborough R."/>
            <person name="Rens W."/>
            <person name="Ferguson-Smith M."/>
            <person name="Lefevre C.M."/>
            <person name="Sharp J.A."/>
            <person name="Nicholas K.R."/>
            <person name="Ray D.A."/>
            <person name="Kube M."/>
            <person name="Reinhardt R."/>
            <person name="Pringle T.H."/>
            <person name="Taylor J."/>
            <person name="Jones R.C."/>
            <person name="Nixon B."/>
            <person name="Dacheux J.L."/>
            <person name="Niwa H."/>
            <person name="Sekita Y."/>
            <person name="Huang X."/>
            <person name="Stark A."/>
            <person name="Kheradpour P."/>
            <person name="Kellis M."/>
            <person name="Flicek P."/>
            <person name="Chen Y."/>
            <person name="Webber C."/>
            <person name="Hardison R."/>
            <person name="Nelson J."/>
            <person name="Hallsworth-Pepin K."/>
            <person name="Delehaunty K."/>
            <person name="Markovic C."/>
            <person name="Minx P."/>
            <person name="Feng Y."/>
            <person name="Kremitzki C."/>
            <person name="Mitreva M."/>
            <person name="Glasscock J."/>
            <person name="Wylie T."/>
            <person name="Wohldmann P."/>
            <person name="Thiru P."/>
            <person name="Nhan M.N."/>
            <person name="Pohl C.S."/>
            <person name="Smith S.M."/>
            <person name="Hou S."/>
            <person name="Nefedov M."/>
            <person name="de Jong P.J."/>
            <person name="Renfree M.B."/>
            <person name="Mardis E.R."/>
            <person name="Wilson R.K."/>
        </authorList>
    </citation>
    <scope>NUCLEOTIDE SEQUENCE [LARGE SCALE GENOMIC DNA]</scope>
    <source>
        <strain evidence="22 23">Glennie</strain>
    </source>
</reference>
<dbReference type="GO" id="GO:0008023">
    <property type="term" value="C:transcription elongation factor complex"/>
    <property type="evidence" value="ECO:0000318"/>
    <property type="project" value="GO_Central"/>
</dbReference>
<keyword evidence="10 19" id="KW-1133">Transmembrane helix</keyword>
<dbReference type="PRINTS" id="PR01258">
    <property type="entry name" value="OCCLUDIN"/>
</dbReference>
<evidence type="ECO:0000256" key="15">
    <source>
        <dbReference type="PROSITE-ProRule" id="PRU00581"/>
    </source>
</evidence>
<feature type="region of interest" description="Disordered" evidence="18">
    <location>
        <begin position="533"/>
        <end position="557"/>
    </location>
</feature>
<comment type="similarity">
    <text evidence="3 16">Belongs to the ELL/occludin family.</text>
</comment>
<evidence type="ECO:0000256" key="16">
    <source>
        <dbReference type="PROSITE-ProRule" id="PRU01324"/>
    </source>
</evidence>
<feature type="compositionally biased region" description="Basic residues" evidence="18">
    <location>
        <begin position="395"/>
        <end position="406"/>
    </location>
</feature>
<dbReference type="InterPro" id="IPR008253">
    <property type="entry name" value="Marvel"/>
</dbReference>
<feature type="transmembrane region" description="Helical" evidence="19">
    <location>
        <begin position="106"/>
        <end position="128"/>
    </location>
</feature>
<dbReference type="InterPro" id="IPR002958">
    <property type="entry name" value="Occludin"/>
</dbReference>
<evidence type="ECO:0000313" key="22">
    <source>
        <dbReference type="Ensembl" id="ENSOANP00000050384.1"/>
    </source>
</evidence>
<sequence length="557" mass="62105">MYEKRPSVSYGPETVYRPEVYEKRPSVSYAPGTVYPPEVYEKWPSVSHSLGSPLPPEAYDRRPSVICGPPGSRYAYTASAPPGSFYQEDVPQYFFRWTSPPGLVRILQGLVILLCVTIFACVASTLAWDYNYGGLLGYGSGMGGYYGSSGYYPGSYYGGTNPRAANGFMISMAVLCFLISLGLFVAGLSKSRSTRSRHFYLLVLVVSAILAFFVLIASIVYIFGVNPRASMTAGSGSFYYNQIMMLCAQVYSSPIGGGIMNRYLYHYCMVDPQEAVAIVCGFLIVTLLCVICFFAHKTRYKIWRYGKDNIYWDKPLASPDGPNVDDWVKATAGGTNTQEDVATLAYSEKPTSPLTSPYSAPPEKACEDHITSVPPPAKTGVSSLEEGKTAASHPPTRRGQHRHRRHPELDESQCETDFTTAVESNDERDQNEWVSLYPPITSDEARQTYKTEFDMDLKRYKKLCAAMDDINDQISQLSRQLDDLPEDGPEYQATAEEYNRLKDLKQMPDYQTKKLESKNLRSKLFHIKHMDGSLGLTEPLEGSSSHPTSRARGERDS</sequence>
<evidence type="ECO:0000256" key="14">
    <source>
        <dbReference type="ARBA" id="ARBA00046366"/>
    </source>
</evidence>
<feature type="transmembrane region" description="Helical" evidence="19">
    <location>
        <begin position="168"/>
        <end position="188"/>
    </location>
</feature>
<dbReference type="GO" id="GO:0042795">
    <property type="term" value="P:snRNA transcription by RNA polymerase II"/>
    <property type="evidence" value="ECO:0000318"/>
    <property type="project" value="GO_Central"/>
</dbReference>
<proteinExistence type="inferred from homology"/>
<comment type="subcellular location">
    <subcellularLocation>
        <location evidence="1">Cell junction</location>
        <location evidence="1">Tight junction</location>
    </subcellularLocation>
    <subcellularLocation>
        <location evidence="2">Cell membrane</location>
        <topology evidence="2">Multi-pass membrane protein</topology>
    </subcellularLocation>
</comment>
<dbReference type="PANTHER" id="PTHR23288:SF6">
    <property type="entry name" value="OCCLUDIN"/>
    <property type="match status" value="1"/>
</dbReference>
<evidence type="ECO:0000256" key="17">
    <source>
        <dbReference type="SAM" id="Coils"/>
    </source>
</evidence>
<evidence type="ECO:0000256" key="12">
    <source>
        <dbReference type="ARBA" id="ARBA00023136"/>
    </source>
</evidence>
<organism evidence="22 23">
    <name type="scientific">Ornithorhynchus anatinus</name>
    <name type="common">Duckbill platypus</name>
    <dbReference type="NCBI Taxonomy" id="9258"/>
    <lineage>
        <taxon>Eukaryota</taxon>
        <taxon>Metazoa</taxon>
        <taxon>Chordata</taxon>
        <taxon>Craniata</taxon>
        <taxon>Vertebrata</taxon>
        <taxon>Euteleostomi</taxon>
        <taxon>Mammalia</taxon>
        <taxon>Monotremata</taxon>
        <taxon>Ornithorhynchidae</taxon>
        <taxon>Ornithorhynchus</taxon>
    </lineage>
</organism>
<dbReference type="AlphaFoldDB" id="A0A6I8P8Z8"/>
<feature type="transmembrane region" description="Helical" evidence="19">
    <location>
        <begin position="200"/>
        <end position="223"/>
    </location>
</feature>
<dbReference type="InterPro" id="IPR031176">
    <property type="entry name" value="ELL/occludin"/>
</dbReference>
<keyword evidence="8 15" id="KW-0812">Transmembrane</keyword>
<keyword evidence="5" id="KW-0796">Tight junction</keyword>
<keyword evidence="6" id="KW-1003">Cell membrane</keyword>
<evidence type="ECO:0000256" key="11">
    <source>
        <dbReference type="ARBA" id="ARBA00023054"/>
    </source>
</evidence>
<keyword evidence="13" id="KW-1015">Disulfide bond</keyword>
<evidence type="ECO:0000256" key="2">
    <source>
        <dbReference type="ARBA" id="ARBA00004651"/>
    </source>
</evidence>
<feature type="region of interest" description="Disordered" evidence="18">
    <location>
        <begin position="345"/>
        <end position="430"/>
    </location>
</feature>
<keyword evidence="9" id="KW-0965">Cell junction</keyword>
<feature type="transmembrane region" description="Helical" evidence="19">
    <location>
        <begin position="275"/>
        <end position="295"/>
    </location>
</feature>
<evidence type="ECO:0000259" key="20">
    <source>
        <dbReference type="PROSITE" id="PS51225"/>
    </source>
</evidence>
<evidence type="ECO:0000313" key="23">
    <source>
        <dbReference type="Proteomes" id="UP000002279"/>
    </source>
</evidence>
<feature type="coiled-coil region" evidence="17">
    <location>
        <begin position="460"/>
        <end position="487"/>
    </location>
</feature>
<keyword evidence="23" id="KW-1185">Reference proteome</keyword>
<dbReference type="Ensembl" id="ENSOANT00000054223.1">
    <property type="protein sequence ID" value="ENSOANP00000050384.1"/>
    <property type="gene ID" value="ENSOANG00000040234.1"/>
</dbReference>
<dbReference type="GO" id="GO:0070830">
    <property type="term" value="P:bicellular tight junction assembly"/>
    <property type="evidence" value="ECO:0007669"/>
    <property type="project" value="InterPro"/>
</dbReference>
<keyword evidence="7" id="KW-0597">Phosphoprotein</keyword>